<organism evidence="2 3">
    <name type="scientific">Tumebacillus amylolyticus</name>
    <dbReference type="NCBI Taxonomy" id="2801339"/>
    <lineage>
        <taxon>Bacteria</taxon>
        <taxon>Bacillati</taxon>
        <taxon>Bacillota</taxon>
        <taxon>Bacilli</taxon>
        <taxon>Bacillales</taxon>
        <taxon>Alicyclobacillaceae</taxon>
        <taxon>Tumebacillus</taxon>
    </lineage>
</organism>
<evidence type="ECO:0008006" key="4">
    <source>
        <dbReference type="Google" id="ProtNLM"/>
    </source>
</evidence>
<evidence type="ECO:0000313" key="3">
    <source>
        <dbReference type="Proteomes" id="UP000602284"/>
    </source>
</evidence>
<sequence length="176" mass="18925">MKFTHLAVGALSASMMLLAGCTATNSANSNGSGVADQPVAQLTQHQHQVANGDIQEETKSLTDLPTFLTNADPKIVTAYKTAAANKDLVKQMPCYCGCGQSAGHMSNLSCFIHEVKPDGTVVWDDHGTRCDTCMNITLESAQMKQSGKTVLDIRQYIDNKYKEGYAQPTPTPMPQA</sequence>
<comment type="caution">
    <text evidence="2">The sequence shown here is derived from an EMBL/GenBank/DDBJ whole genome shotgun (WGS) entry which is preliminary data.</text>
</comment>
<keyword evidence="3" id="KW-1185">Reference proteome</keyword>
<keyword evidence="1" id="KW-0732">Signal</keyword>
<dbReference type="EMBL" id="JAEQNB010000002">
    <property type="protein sequence ID" value="MBL0386560.1"/>
    <property type="molecule type" value="Genomic_DNA"/>
</dbReference>
<dbReference type="InterPro" id="IPR025673">
    <property type="entry name" value="PCYCGC"/>
</dbReference>
<accession>A0ABS1J8G6</accession>
<protein>
    <recommendedName>
        <fullName evidence="4">Lipoprotein</fullName>
    </recommendedName>
</protein>
<feature type="chain" id="PRO_5045991382" description="Lipoprotein" evidence="1">
    <location>
        <begin position="20"/>
        <end position="176"/>
    </location>
</feature>
<evidence type="ECO:0000256" key="1">
    <source>
        <dbReference type="SAM" id="SignalP"/>
    </source>
</evidence>
<dbReference type="Pfam" id="PF13798">
    <property type="entry name" value="PCYCGC"/>
    <property type="match status" value="1"/>
</dbReference>
<reference evidence="2 3" key="1">
    <citation type="submission" date="2021-01" db="EMBL/GenBank/DDBJ databases">
        <title>Tumebacillus sp. strain ITR2 16S ribosomal RNA gene Genome sequencing and assembly.</title>
        <authorList>
            <person name="Kang M."/>
        </authorList>
    </citation>
    <scope>NUCLEOTIDE SEQUENCE [LARGE SCALE GENOMIC DNA]</scope>
    <source>
        <strain evidence="2 3">ITR2</strain>
    </source>
</reference>
<evidence type="ECO:0000313" key="2">
    <source>
        <dbReference type="EMBL" id="MBL0386560.1"/>
    </source>
</evidence>
<name>A0ABS1J8G6_9BACL</name>
<proteinExistence type="predicted"/>
<dbReference type="PROSITE" id="PS51257">
    <property type="entry name" value="PROKAR_LIPOPROTEIN"/>
    <property type="match status" value="1"/>
</dbReference>
<feature type="signal peptide" evidence="1">
    <location>
        <begin position="1"/>
        <end position="19"/>
    </location>
</feature>
<gene>
    <name evidence="2" type="ORF">JJB07_07850</name>
</gene>
<dbReference type="Proteomes" id="UP000602284">
    <property type="component" value="Unassembled WGS sequence"/>
</dbReference>
<dbReference type="RefSeq" id="WP_201633276.1">
    <property type="nucleotide sequence ID" value="NZ_JAEQNB010000002.1"/>
</dbReference>